<dbReference type="PANTHER" id="PTHR37466">
    <property type="entry name" value="SLR1628 PROTEIN"/>
    <property type="match status" value="1"/>
</dbReference>
<dbReference type="Gene3D" id="3.30.56.110">
    <property type="entry name" value="Protein of unknown function DUF2237"/>
    <property type="match status" value="1"/>
</dbReference>
<evidence type="ECO:0000313" key="2">
    <source>
        <dbReference type="Proteomes" id="UP000000343"/>
    </source>
</evidence>
<dbReference type="HOGENOM" id="CLU_127770_1_0_0"/>
<gene>
    <name evidence="1" type="ordered locus">AciX9_3293</name>
</gene>
<dbReference type="AlphaFoldDB" id="E8X261"/>
<dbReference type="STRING" id="1198114.AciX9_3293"/>
<dbReference type="Proteomes" id="UP000000343">
    <property type="component" value="Chromosome"/>
</dbReference>
<keyword evidence="2" id="KW-1185">Reference proteome</keyword>
<sequence length="134" mass="14391">MSDLDTKVTGKGKNVLGQPLAVCGCEPMTGFYRTGCCETGPDDYGVHTICCLVDAKFLEASKALGNDLSTPMPQYGFAGLKPGDKWCVCAARWLQVQQAGAGCPVVLEATHENTLKIVPFELLIQYAVIPDQLH</sequence>
<dbReference type="EMBL" id="CP002480">
    <property type="protein sequence ID" value="ADW70304.1"/>
    <property type="molecule type" value="Genomic_DNA"/>
</dbReference>
<protein>
    <recommendedName>
        <fullName evidence="3">DUF2237 domain-containing protein</fullName>
    </recommendedName>
</protein>
<organism evidence="2">
    <name type="scientific">Granulicella tundricola (strain ATCC BAA-1859 / DSM 23138 / MP5ACTX9)</name>
    <dbReference type="NCBI Taxonomy" id="1198114"/>
    <lineage>
        <taxon>Bacteria</taxon>
        <taxon>Pseudomonadati</taxon>
        <taxon>Acidobacteriota</taxon>
        <taxon>Terriglobia</taxon>
        <taxon>Terriglobales</taxon>
        <taxon>Acidobacteriaceae</taxon>
        <taxon>Granulicella</taxon>
    </lineage>
</organism>
<evidence type="ECO:0008006" key="3">
    <source>
        <dbReference type="Google" id="ProtNLM"/>
    </source>
</evidence>
<dbReference type="PANTHER" id="PTHR37466:SF1">
    <property type="entry name" value="SLR1628 PROTEIN"/>
    <property type="match status" value="1"/>
</dbReference>
<dbReference type="OrthoDB" id="9792525at2"/>
<dbReference type="PaxDb" id="1198114-AciX9_3293"/>
<dbReference type="RefSeq" id="WP_013581616.1">
    <property type="nucleotide sequence ID" value="NC_015064.1"/>
</dbReference>
<dbReference type="PROSITE" id="PS51257">
    <property type="entry name" value="PROKAR_LIPOPROTEIN"/>
    <property type="match status" value="1"/>
</dbReference>
<evidence type="ECO:0000313" key="1">
    <source>
        <dbReference type="EMBL" id="ADW70304.1"/>
    </source>
</evidence>
<dbReference type="Pfam" id="PF09996">
    <property type="entry name" value="DUF2237"/>
    <property type="match status" value="1"/>
</dbReference>
<dbReference type="KEGG" id="acm:AciX9_3293"/>
<dbReference type="eggNOG" id="COG3651">
    <property type="taxonomic scope" value="Bacteria"/>
</dbReference>
<proteinExistence type="predicted"/>
<dbReference type="InterPro" id="IPR018714">
    <property type="entry name" value="DUF2237"/>
</dbReference>
<reference evidence="2" key="1">
    <citation type="submission" date="2011-01" db="EMBL/GenBank/DDBJ databases">
        <title>Complete sequence of chromosome of Acidobacterium sp. MP5ACTX9.</title>
        <authorList>
            <consortium name="US DOE Joint Genome Institute"/>
            <person name="Lucas S."/>
            <person name="Copeland A."/>
            <person name="Lapidus A."/>
            <person name="Cheng J.-F."/>
            <person name="Goodwin L."/>
            <person name="Pitluck S."/>
            <person name="Teshima H."/>
            <person name="Detter J.C."/>
            <person name="Han C."/>
            <person name="Tapia R."/>
            <person name="Land M."/>
            <person name="Hauser L."/>
            <person name="Kyrpides N."/>
            <person name="Ivanova N."/>
            <person name="Ovchinnikova G."/>
            <person name="Pagani I."/>
            <person name="Rawat S.R."/>
            <person name="Mannisto M."/>
            <person name="Haggblom M.M."/>
            <person name="Woyke T."/>
        </authorList>
    </citation>
    <scope>NUCLEOTIDE SEQUENCE [LARGE SCALE GENOMIC DNA]</scope>
    <source>
        <strain evidence="2">MP5ACTX9</strain>
    </source>
</reference>
<name>E8X261_GRATM</name>
<accession>E8X261</accession>